<keyword evidence="5" id="KW-1185">Reference proteome</keyword>
<dbReference type="RefSeq" id="WP_066352867.1">
    <property type="nucleotide sequence ID" value="NZ_CP032099.1"/>
</dbReference>
<reference evidence="3 5" key="1">
    <citation type="submission" date="2017-09" db="EMBL/GenBank/DDBJ databases">
        <title>Genomics of the genus Arcobacter.</title>
        <authorList>
            <person name="Perez-Cataluna A."/>
            <person name="Figueras M.J."/>
            <person name="Salas-Masso N."/>
        </authorList>
    </citation>
    <scope>NUCLEOTIDE SEQUENCE [LARGE SCALE GENOMIC DNA]</scope>
    <source>
        <strain evidence="3 5">LMG 6621</strain>
    </source>
</reference>
<gene>
    <name evidence="2" type="ORF">ASKIR_0207</name>
    <name evidence="3" type="ORF">CP959_02675</name>
</gene>
<dbReference type="EMBL" id="NXIC01000001">
    <property type="protein sequence ID" value="RXI27022.1"/>
    <property type="molecule type" value="Genomic_DNA"/>
</dbReference>
<keyword evidence="1" id="KW-0175">Coiled coil</keyword>
<name>A0AAD0WMN9_9BACT</name>
<evidence type="ECO:0000313" key="2">
    <source>
        <dbReference type="EMBL" id="AXX84043.1"/>
    </source>
</evidence>
<dbReference type="Proteomes" id="UP000262029">
    <property type="component" value="Chromosome"/>
</dbReference>
<sequence length="428" mass="49294">MNIFIYGKDDFRKDIKRILGESKIDEKLQNISIAEILNLEDLKEQIASNPDDVFLIDDEKIFKKSKFGFLKAKDAIEEEFLLQCGVSELSIDSFEEIPNYITRKYDRLNFKKEPSDSEIINEDDLDNLVLAKDEEKDLNVDSNQSFLEDDIVDTEKKEDNTKDEHTDNFEEDFGLNNIELDYDDKDSLTDKSEAIESMKNEEDILNLDSFISEDFDMNDFKLDEDFDLNSIDEMLLDSDDKNITESEDKNKNEELFDNNKEKVFINTPENSLDSNFDIENLDEDNNQEEIFLGDIEKQLEESLDLDEVDLKEETQEDNQIKKEYNSAENDVVKEENSNLSIQKEDKNMNNFLDIDSISEADILDALGLDNSKVEMNSSLNSGNNIDDSSDNFKASSIDLNASNIDDVTALLSKLLKNKSVELSIKIKE</sequence>
<evidence type="ECO:0000313" key="4">
    <source>
        <dbReference type="Proteomes" id="UP000262029"/>
    </source>
</evidence>
<proteinExistence type="predicted"/>
<dbReference type="Proteomes" id="UP000290580">
    <property type="component" value="Unassembled WGS sequence"/>
</dbReference>
<dbReference type="AlphaFoldDB" id="A0AAD0WMN9"/>
<evidence type="ECO:0000313" key="5">
    <source>
        <dbReference type="Proteomes" id="UP000290580"/>
    </source>
</evidence>
<dbReference type="GeneID" id="61749961"/>
<evidence type="ECO:0000256" key="1">
    <source>
        <dbReference type="SAM" id="Coils"/>
    </source>
</evidence>
<feature type="coiled-coil region" evidence="1">
    <location>
        <begin position="296"/>
        <end position="330"/>
    </location>
</feature>
<reference evidence="2 4" key="2">
    <citation type="submission" date="2018-08" db="EMBL/GenBank/DDBJ databases">
        <title>Complete genome of the Arcobacter skirrowii type strain LMG 6621.</title>
        <authorList>
            <person name="Miller W.G."/>
            <person name="Yee E."/>
            <person name="Bono J.L."/>
        </authorList>
    </citation>
    <scope>NUCLEOTIDE SEQUENCE [LARGE SCALE GENOMIC DNA]</scope>
    <source>
        <strain evidence="2 4">CCUG 10374</strain>
    </source>
</reference>
<protein>
    <submittedName>
        <fullName evidence="2">Uncharacterized protein</fullName>
    </submittedName>
</protein>
<evidence type="ECO:0000313" key="3">
    <source>
        <dbReference type="EMBL" id="RXI27022.1"/>
    </source>
</evidence>
<dbReference type="EMBL" id="CP032099">
    <property type="protein sequence ID" value="AXX84043.1"/>
    <property type="molecule type" value="Genomic_DNA"/>
</dbReference>
<accession>A0AAD0WMN9</accession>
<organism evidence="2 4">
    <name type="scientific">Aliarcobacter skirrowii CCUG 10374</name>
    <dbReference type="NCBI Taxonomy" id="1032239"/>
    <lineage>
        <taxon>Bacteria</taxon>
        <taxon>Pseudomonadati</taxon>
        <taxon>Campylobacterota</taxon>
        <taxon>Epsilonproteobacteria</taxon>
        <taxon>Campylobacterales</taxon>
        <taxon>Arcobacteraceae</taxon>
        <taxon>Aliarcobacter</taxon>
    </lineage>
</organism>